<sequence>MCGTSMGGTGVGDGVWCACGAGAGVRRGRGLRQVFGGLPERFRERSQMAGNVKLPKPGCQESAQAGEFTAAPDR</sequence>
<evidence type="ECO:0000313" key="2">
    <source>
        <dbReference type="EMBL" id="GAA3895638.1"/>
    </source>
</evidence>
<protein>
    <submittedName>
        <fullName evidence="2">Uncharacterized protein</fullName>
    </submittedName>
</protein>
<reference evidence="3" key="1">
    <citation type="journal article" date="2019" name="Int. J. Syst. Evol. Microbiol.">
        <title>The Global Catalogue of Microorganisms (GCM) 10K type strain sequencing project: providing services to taxonomists for standard genome sequencing and annotation.</title>
        <authorList>
            <consortium name="The Broad Institute Genomics Platform"/>
            <consortium name="The Broad Institute Genome Sequencing Center for Infectious Disease"/>
            <person name="Wu L."/>
            <person name="Ma J."/>
        </authorList>
    </citation>
    <scope>NUCLEOTIDE SEQUENCE [LARGE SCALE GENOMIC DNA]</scope>
    <source>
        <strain evidence="3">JCM 16956</strain>
    </source>
</reference>
<comment type="caution">
    <text evidence="2">The sequence shown here is derived from an EMBL/GenBank/DDBJ whole genome shotgun (WGS) entry which is preliminary data.</text>
</comment>
<name>A0ABP7L7V6_9ACTN</name>
<accession>A0ABP7L7V6</accession>
<dbReference type="Proteomes" id="UP001501000">
    <property type="component" value="Unassembled WGS sequence"/>
</dbReference>
<evidence type="ECO:0000256" key="1">
    <source>
        <dbReference type="SAM" id="MobiDB-lite"/>
    </source>
</evidence>
<proteinExistence type="predicted"/>
<evidence type="ECO:0000313" key="3">
    <source>
        <dbReference type="Proteomes" id="UP001501000"/>
    </source>
</evidence>
<gene>
    <name evidence="2" type="ORF">GCM10022244_01980</name>
</gene>
<feature type="region of interest" description="Disordered" evidence="1">
    <location>
        <begin position="49"/>
        <end position="74"/>
    </location>
</feature>
<keyword evidence="3" id="KW-1185">Reference proteome</keyword>
<dbReference type="EMBL" id="BAABAJ010000001">
    <property type="protein sequence ID" value="GAA3895638.1"/>
    <property type="molecule type" value="Genomic_DNA"/>
</dbReference>
<organism evidence="2 3">
    <name type="scientific">Streptomyces gulbargensis</name>
    <dbReference type="NCBI Taxonomy" id="364901"/>
    <lineage>
        <taxon>Bacteria</taxon>
        <taxon>Bacillati</taxon>
        <taxon>Actinomycetota</taxon>
        <taxon>Actinomycetes</taxon>
        <taxon>Kitasatosporales</taxon>
        <taxon>Streptomycetaceae</taxon>
        <taxon>Streptomyces</taxon>
    </lineage>
</organism>